<evidence type="ECO:0000313" key="2">
    <source>
        <dbReference type="Proteomes" id="UP000470302"/>
    </source>
</evidence>
<accession>A0A845FX87</accession>
<dbReference type="RefSeq" id="WP_161096318.1">
    <property type="nucleotide sequence ID" value="NZ_WWCW01000018.1"/>
</dbReference>
<dbReference type="EMBL" id="WWCW01000018">
    <property type="protein sequence ID" value="MYM87143.1"/>
    <property type="molecule type" value="Genomic_DNA"/>
</dbReference>
<organism evidence="1 2">
    <name type="scientific">Duganella vulcania</name>
    <dbReference type="NCBI Taxonomy" id="2692166"/>
    <lineage>
        <taxon>Bacteria</taxon>
        <taxon>Pseudomonadati</taxon>
        <taxon>Pseudomonadota</taxon>
        <taxon>Betaproteobacteria</taxon>
        <taxon>Burkholderiales</taxon>
        <taxon>Oxalobacteraceae</taxon>
        <taxon>Telluria group</taxon>
        <taxon>Duganella</taxon>
    </lineage>
</organism>
<gene>
    <name evidence="1" type="ORF">GTP91_08100</name>
</gene>
<evidence type="ECO:0000313" key="1">
    <source>
        <dbReference type="EMBL" id="MYM87143.1"/>
    </source>
</evidence>
<protein>
    <submittedName>
        <fullName evidence="1">Uncharacterized protein</fullName>
    </submittedName>
</protein>
<dbReference type="Proteomes" id="UP000470302">
    <property type="component" value="Unassembled WGS sequence"/>
</dbReference>
<proteinExistence type="predicted"/>
<name>A0A845FX87_9BURK</name>
<reference evidence="1 2" key="1">
    <citation type="submission" date="2020-01" db="EMBL/GenBank/DDBJ databases">
        <title>Novel species isolated from a subtropical stream in China.</title>
        <authorList>
            <person name="Lu H."/>
        </authorList>
    </citation>
    <scope>NUCLEOTIDE SEQUENCE [LARGE SCALE GENOMIC DNA]</scope>
    <source>
        <strain evidence="1 2">FT82W</strain>
    </source>
</reference>
<sequence>MNQINSRQDYLNFLSVVIVSAPDKFRQFDFLRPEEQMNLEAAFTELHRGLTYLDGNVATEKMQEFRRILDSALNAYQGGEYVSGAHLLQDFEEIAFGIE</sequence>
<dbReference type="AlphaFoldDB" id="A0A845FX87"/>
<comment type="caution">
    <text evidence="1">The sequence shown here is derived from an EMBL/GenBank/DDBJ whole genome shotgun (WGS) entry which is preliminary data.</text>
</comment>